<dbReference type="EMBL" id="AP018712">
    <property type="protein sequence ID" value="BBE29928.1"/>
    <property type="molecule type" value="Genomic_DNA"/>
</dbReference>
<evidence type="ECO:0000256" key="1">
    <source>
        <dbReference type="ARBA" id="ARBA00023002"/>
    </source>
</evidence>
<reference evidence="6 7" key="1">
    <citation type="submission" date="2018-06" db="EMBL/GenBank/DDBJ databases">
        <title>Genome sequencing of Oceanotoga sp. sy52.</title>
        <authorList>
            <person name="Mori K."/>
        </authorList>
    </citation>
    <scope>NUCLEOTIDE SEQUENCE [LARGE SCALE GENOMIC DNA]</scope>
    <source>
        <strain evidence="7">sy52</strain>
    </source>
</reference>
<feature type="active site" evidence="4">
    <location>
        <position position="16"/>
    </location>
</feature>
<dbReference type="GO" id="GO:0008113">
    <property type="term" value="F:peptide-methionine (S)-S-oxide reductase activity"/>
    <property type="evidence" value="ECO:0007669"/>
    <property type="project" value="UniProtKB-UniRule"/>
</dbReference>
<evidence type="ECO:0000256" key="4">
    <source>
        <dbReference type="HAMAP-Rule" id="MF_01401"/>
    </source>
</evidence>
<dbReference type="EC" id="1.8.4.11" evidence="4"/>
<keyword evidence="7" id="KW-1185">Reference proteome</keyword>
<comment type="catalytic activity">
    <reaction evidence="2 4">
        <text>L-methionyl-[protein] + [thioredoxin]-disulfide + H2O = L-methionyl-(S)-S-oxide-[protein] + [thioredoxin]-dithiol</text>
        <dbReference type="Rhea" id="RHEA:14217"/>
        <dbReference type="Rhea" id="RHEA-COMP:10698"/>
        <dbReference type="Rhea" id="RHEA-COMP:10700"/>
        <dbReference type="Rhea" id="RHEA-COMP:12313"/>
        <dbReference type="Rhea" id="RHEA-COMP:12315"/>
        <dbReference type="ChEBI" id="CHEBI:15377"/>
        <dbReference type="ChEBI" id="CHEBI:16044"/>
        <dbReference type="ChEBI" id="CHEBI:29950"/>
        <dbReference type="ChEBI" id="CHEBI:44120"/>
        <dbReference type="ChEBI" id="CHEBI:50058"/>
        <dbReference type="EC" id="1.8.4.11"/>
    </reaction>
</comment>
<dbReference type="InterPro" id="IPR002569">
    <property type="entry name" value="Met_Sox_Rdtase_MsrA_dom"/>
</dbReference>
<dbReference type="FunCoup" id="A0A7G1G1B0">
    <property type="interactions" value="292"/>
</dbReference>
<comment type="function">
    <text evidence="4">Has an important function as a repair enzyme for proteins that have been inactivated by oxidation. Catalyzes the reversible oxidation-reduction of methionine sulfoxide in proteins to methionine.</text>
</comment>
<feature type="domain" description="Peptide methionine sulphoxide reductase MsrA" evidence="5">
    <location>
        <begin position="9"/>
        <end position="159"/>
    </location>
</feature>
<evidence type="ECO:0000256" key="3">
    <source>
        <dbReference type="ARBA" id="ARBA00048782"/>
    </source>
</evidence>
<gene>
    <name evidence="4" type="primary">msrA</name>
    <name evidence="6" type="ORF">OSSY52_00690</name>
</gene>
<dbReference type="PANTHER" id="PTHR43774:SF1">
    <property type="entry name" value="PEPTIDE METHIONINE SULFOXIDE REDUCTASE MSRA 2"/>
    <property type="match status" value="1"/>
</dbReference>
<dbReference type="InterPro" id="IPR036509">
    <property type="entry name" value="Met_Sox_Rdtase_MsrA_sf"/>
</dbReference>
<evidence type="ECO:0000313" key="6">
    <source>
        <dbReference type="EMBL" id="BBE29928.1"/>
    </source>
</evidence>
<comment type="catalytic activity">
    <reaction evidence="3 4">
        <text>[thioredoxin]-disulfide + L-methionine + H2O = L-methionine (S)-S-oxide + [thioredoxin]-dithiol</text>
        <dbReference type="Rhea" id="RHEA:19993"/>
        <dbReference type="Rhea" id="RHEA-COMP:10698"/>
        <dbReference type="Rhea" id="RHEA-COMP:10700"/>
        <dbReference type="ChEBI" id="CHEBI:15377"/>
        <dbReference type="ChEBI" id="CHEBI:29950"/>
        <dbReference type="ChEBI" id="CHEBI:50058"/>
        <dbReference type="ChEBI" id="CHEBI:57844"/>
        <dbReference type="ChEBI" id="CHEBI:58772"/>
        <dbReference type="EC" id="1.8.4.11"/>
    </reaction>
</comment>
<dbReference type="KEGG" id="ocy:OSSY52_00690"/>
<protein>
    <recommendedName>
        <fullName evidence="4">Peptide methionine sulfoxide reductase MsrA</fullName>
        <shortName evidence="4">Protein-methionine-S-oxide reductase</shortName>
        <ecNumber evidence="4">1.8.4.11</ecNumber>
    </recommendedName>
    <alternativeName>
        <fullName evidence="4">Peptide-methionine (S)-S-oxide reductase</fullName>
        <shortName evidence="4">Peptide Met(O) reductase</shortName>
    </alternativeName>
</protein>
<evidence type="ECO:0000259" key="5">
    <source>
        <dbReference type="Pfam" id="PF01625"/>
    </source>
</evidence>
<sequence>MKNEKKYDKAILAAGCFWGVEDLLKNYEGIIDTRVGYTGGKTPNPTYEQVCYGFTGHAEAIELIYDKEKITYEQILKIFFDIHDFTQINRQGVDIGEQYRSSIFYINEEQKQIAENIISFLKKKGYDVATKLEKAKEFWQAEDYHQKYYEKTGKKSYCHYKRNIFKDE</sequence>
<dbReference type="Pfam" id="PF01625">
    <property type="entry name" value="PMSR"/>
    <property type="match status" value="1"/>
</dbReference>
<proteinExistence type="inferred from homology"/>
<dbReference type="NCBIfam" id="TIGR00401">
    <property type="entry name" value="msrA"/>
    <property type="match status" value="1"/>
</dbReference>
<dbReference type="Proteomes" id="UP000516361">
    <property type="component" value="Chromosome"/>
</dbReference>
<dbReference type="InParanoid" id="A0A7G1G1B0"/>
<name>A0A7G1G1B0_9BACT</name>
<dbReference type="Gene3D" id="3.30.1060.10">
    <property type="entry name" value="Peptide methionine sulphoxide reductase MsrA"/>
    <property type="match status" value="1"/>
</dbReference>
<keyword evidence="1 4" id="KW-0560">Oxidoreductase</keyword>
<comment type="similarity">
    <text evidence="4">Belongs to the MsrA Met sulfoxide reductase family.</text>
</comment>
<dbReference type="HAMAP" id="MF_01401">
    <property type="entry name" value="MsrA"/>
    <property type="match status" value="1"/>
</dbReference>
<evidence type="ECO:0000313" key="7">
    <source>
        <dbReference type="Proteomes" id="UP000516361"/>
    </source>
</evidence>
<dbReference type="SUPFAM" id="SSF55068">
    <property type="entry name" value="Peptide methionine sulfoxide reductase"/>
    <property type="match status" value="1"/>
</dbReference>
<organism evidence="6 7">
    <name type="scientific">Tepiditoga spiralis</name>
    <dbReference type="NCBI Taxonomy" id="2108365"/>
    <lineage>
        <taxon>Bacteria</taxon>
        <taxon>Thermotogati</taxon>
        <taxon>Thermotogota</taxon>
        <taxon>Thermotogae</taxon>
        <taxon>Petrotogales</taxon>
        <taxon>Petrotogaceae</taxon>
        <taxon>Tepiditoga</taxon>
    </lineage>
</organism>
<accession>A0A7G1G1B0</accession>
<dbReference type="AlphaFoldDB" id="A0A7G1G1B0"/>
<evidence type="ECO:0000256" key="2">
    <source>
        <dbReference type="ARBA" id="ARBA00047806"/>
    </source>
</evidence>
<dbReference type="PANTHER" id="PTHR43774">
    <property type="entry name" value="PEPTIDE METHIONINE SULFOXIDE REDUCTASE"/>
    <property type="match status" value="1"/>
</dbReference>
<dbReference type="RefSeq" id="WP_190615071.1">
    <property type="nucleotide sequence ID" value="NZ_AP018712.1"/>
</dbReference>